<feature type="region of interest" description="Disordered" evidence="2">
    <location>
        <begin position="990"/>
        <end position="1143"/>
    </location>
</feature>
<dbReference type="InterPro" id="IPR044588">
    <property type="entry name" value="EREX-like"/>
</dbReference>
<dbReference type="SUPFAM" id="SSF64268">
    <property type="entry name" value="PX domain"/>
    <property type="match status" value="1"/>
</dbReference>
<dbReference type="OrthoDB" id="76516at2759"/>
<dbReference type="InterPro" id="IPR001683">
    <property type="entry name" value="PX_dom"/>
</dbReference>
<feature type="coiled-coil region" evidence="1">
    <location>
        <begin position="228"/>
        <end position="262"/>
    </location>
</feature>
<dbReference type="PROSITE" id="PS50195">
    <property type="entry name" value="PX"/>
    <property type="match status" value="1"/>
</dbReference>
<dbReference type="GO" id="GO:0005768">
    <property type="term" value="C:endosome"/>
    <property type="evidence" value="ECO:0007669"/>
    <property type="project" value="UniProtKB-ARBA"/>
</dbReference>
<dbReference type="SMART" id="SM00312">
    <property type="entry name" value="PX"/>
    <property type="match status" value="1"/>
</dbReference>
<feature type="compositionally biased region" description="Polar residues" evidence="2">
    <location>
        <begin position="990"/>
        <end position="1008"/>
    </location>
</feature>
<dbReference type="AlphaFoldDB" id="A0A8S1J0S5"/>
<organism evidence="4 5">
    <name type="scientific">Ostreobium quekettii</name>
    <dbReference type="NCBI Taxonomy" id="121088"/>
    <lineage>
        <taxon>Eukaryota</taxon>
        <taxon>Viridiplantae</taxon>
        <taxon>Chlorophyta</taxon>
        <taxon>core chlorophytes</taxon>
        <taxon>Ulvophyceae</taxon>
        <taxon>TCBD clade</taxon>
        <taxon>Bryopsidales</taxon>
        <taxon>Ostreobineae</taxon>
        <taxon>Ostreobiaceae</taxon>
        <taxon>Ostreobium</taxon>
    </lineage>
</organism>
<dbReference type="PANTHER" id="PTHR46856:SF1">
    <property type="entry name" value="PX DOMAIN-CONTAINING PROTEIN EREL1-RELATED"/>
    <property type="match status" value="1"/>
</dbReference>
<dbReference type="Pfam" id="PF00787">
    <property type="entry name" value="PX"/>
    <property type="match status" value="1"/>
</dbReference>
<protein>
    <recommendedName>
        <fullName evidence="3">PX domain-containing protein</fullName>
    </recommendedName>
</protein>
<dbReference type="CDD" id="cd06093">
    <property type="entry name" value="PX_domain"/>
    <property type="match status" value="1"/>
</dbReference>
<evidence type="ECO:0000259" key="3">
    <source>
        <dbReference type="PROSITE" id="PS50195"/>
    </source>
</evidence>
<dbReference type="Gene3D" id="1.10.287.1490">
    <property type="match status" value="1"/>
</dbReference>
<feature type="compositionally biased region" description="Polar residues" evidence="2">
    <location>
        <begin position="1103"/>
        <end position="1117"/>
    </location>
</feature>
<feature type="compositionally biased region" description="Polar residues" evidence="2">
    <location>
        <begin position="1065"/>
        <end position="1074"/>
    </location>
</feature>
<feature type="coiled-coil region" evidence="1">
    <location>
        <begin position="628"/>
        <end position="849"/>
    </location>
</feature>
<feature type="compositionally biased region" description="Gly residues" evidence="2">
    <location>
        <begin position="1088"/>
        <end position="1097"/>
    </location>
</feature>
<feature type="domain" description="PX" evidence="3">
    <location>
        <begin position="6"/>
        <end position="130"/>
    </location>
</feature>
<proteinExistence type="predicted"/>
<dbReference type="GO" id="GO:0035091">
    <property type="term" value="F:phosphatidylinositol binding"/>
    <property type="evidence" value="ECO:0007669"/>
    <property type="project" value="InterPro"/>
</dbReference>
<dbReference type="EMBL" id="CAJHUC010001422">
    <property type="protein sequence ID" value="CAD7701067.1"/>
    <property type="molecule type" value="Genomic_DNA"/>
</dbReference>
<dbReference type="GO" id="GO:0015031">
    <property type="term" value="P:protein transport"/>
    <property type="evidence" value="ECO:0007669"/>
    <property type="project" value="InterPro"/>
</dbReference>
<reference evidence="4" key="1">
    <citation type="submission" date="2020-12" db="EMBL/GenBank/DDBJ databases">
        <authorList>
            <person name="Iha C."/>
        </authorList>
    </citation>
    <scope>NUCLEOTIDE SEQUENCE</scope>
</reference>
<evidence type="ECO:0000256" key="1">
    <source>
        <dbReference type="SAM" id="Coils"/>
    </source>
</evidence>
<evidence type="ECO:0000313" key="4">
    <source>
        <dbReference type="EMBL" id="CAD7701067.1"/>
    </source>
</evidence>
<keyword evidence="1" id="KW-0175">Coiled coil</keyword>
<accession>A0A8S1J0S5</accession>
<dbReference type="InterPro" id="IPR036871">
    <property type="entry name" value="PX_dom_sf"/>
</dbReference>
<evidence type="ECO:0000313" key="5">
    <source>
        <dbReference type="Proteomes" id="UP000708148"/>
    </source>
</evidence>
<dbReference type="Proteomes" id="UP000708148">
    <property type="component" value="Unassembled WGS sequence"/>
</dbReference>
<sequence>MATGWRYSVRIPDYTKEETQGEDDVVYYQVDVLVQPPGSSEPSAPSTVWRRFSEFRQLHTNLKTALPTLFKSKDLDPPPKKSLRFVNNSEKLLNERRQGLETWLWALMSRREIAQSREMRAFLQLHLAVRAATSTGAMSPATPDHRAGEFDPTSFAGSEVTEGEVDTVSEASGPSVITTISNIPTENMSMGMPTRSQMGDVAEALRMGLRVEQRSDLKKLLGIINHYIDQAGRDLQESSAEVSRLQQANRELIERTHSLEAQVQGDNSPHDTSTLELQQILEHKDASLCEAQSRVKELEASVSSMEAHCSGLESKLEEAAQAHQLSGKELEERAARLAQDLQSSEKRCAGLEQDLAEWKRKYKEDNRKLAEAVRALRGEKADFDTKISKLEEGLANARDEKDEVVARLQGKVHALEQKLAQEQHERSAWEAEHVGKLEASLNSALAVSEGLRTEHRKVLSWLDTMQGTLCDVDNTETLLLERLNSFAQGMKEEKGALEARLAAAGTKCQEMEQRVAVLEGCSVAAEELESLQRQHDALLVAHGDIEKQLADKCHDVEELQRVKVELEQLQSSYREVAAERDAALSAHEKLKEVNGKVRGLGEEVGSLRSENQLLRQHSAKSARLTSDLELVMGENKSLKEKLEQKEVDSREVVGLRNELVDLKAANSALTRVEGEMKQHLVELEAKLREQAAMEQEIASLRMSNDRCETLSKEVELLKSKLRDASADNGSHLGPVAVQLDRVLAENEQLKQRNRELGTQNKVLTSRRSEPGELETLKAQLADSNKLVQELREQFRAVGLEREQLAAAQESTSQALLQAQADSIQATNKISELQNAVERLTAASAAASELKSPAGDAGLDVTSSDTGDMHQPGQHDKEFIQKISCEVREIFSQLIGCDVSGLPVDGSVDPTALDGFLERVGQSNGQLTLIETRTRDLRDGQAAATLDDRPVALDLRLALADVLDELARKYKKINEITVQRLLASFEASSALQSPSGHTSNVPSSPTQSIPIPAAHQSRQAQAVRKQPQRTWTRGTPEQTSPRAIRSTRSVGSYDELAGGYQRLPGRTTSAASAESTGGGPQDPSSPEGSGTGVRGFLGGLAKMGQSSGFMQKMSSSFINRAGQAPQQQRQGPAQRVQSEQSPPG</sequence>
<keyword evidence="5" id="KW-1185">Reference proteome</keyword>
<comment type="caution">
    <text evidence="4">The sequence shown here is derived from an EMBL/GenBank/DDBJ whole genome shotgun (WGS) entry which is preliminary data.</text>
</comment>
<name>A0A8S1J0S5_9CHLO</name>
<dbReference type="PANTHER" id="PTHR46856">
    <property type="entry name" value="PX DOMAIN-CONTAINING PROTEIN EREL1-RELATED"/>
    <property type="match status" value="1"/>
</dbReference>
<feature type="compositionally biased region" description="Low complexity" evidence="2">
    <location>
        <begin position="1119"/>
        <end position="1134"/>
    </location>
</feature>
<dbReference type="Gene3D" id="3.30.1520.10">
    <property type="entry name" value="Phox-like domain"/>
    <property type="match status" value="1"/>
</dbReference>
<gene>
    <name evidence="4" type="ORF">OSTQU699_LOCUS6426</name>
</gene>
<feature type="coiled-coil region" evidence="1">
    <location>
        <begin position="295"/>
        <end position="432"/>
    </location>
</feature>
<evidence type="ECO:0000256" key="2">
    <source>
        <dbReference type="SAM" id="MobiDB-lite"/>
    </source>
</evidence>
<feature type="compositionally biased region" description="Polar residues" evidence="2">
    <location>
        <begin position="1027"/>
        <end position="1049"/>
    </location>
</feature>